<dbReference type="PANTHER" id="PTHR30055">
    <property type="entry name" value="HTH-TYPE TRANSCRIPTIONAL REGULATOR RUTR"/>
    <property type="match status" value="1"/>
</dbReference>
<dbReference type="GO" id="GO:0003700">
    <property type="term" value="F:DNA-binding transcription factor activity"/>
    <property type="evidence" value="ECO:0007669"/>
    <property type="project" value="TreeGrafter"/>
</dbReference>
<sequence length="193" mass="20610">MDAEQQRTAVLDAAERLFYGKGIQAVGMDEIRAAAGVSLKAIYKLFPSKDLLVAEVLAIRDRRWTDGLHKYVDRADTPEDKVLAVFDWLDEMFAENDFRGCSFINSYGELGATSPTVAQAAQHNKSCYQDEVNALVADAGLPPTVAVQVGLLTEGALATAAILGPDGVADGARQAARVLIGAQRSVGARTAEE</sequence>
<dbReference type="eggNOG" id="COG1309">
    <property type="taxonomic scope" value="Bacteria"/>
</dbReference>
<evidence type="ECO:0000256" key="1">
    <source>
        <dbReference type="ARBA" id="ARBA00023125"/>
    </source>
</evidence>
<organism evidence="4 5">
    <name type="scientific">Tsukamurella paurometabola (strain ATCC 8368 / DSM 20162 / CCUG 35730 / CIP 100753 / JCM 10117 / KCTC 9821 / NBRC 16120 / NCIMB 702349 / NCTC 13040)</name>
    <name type="common">Corynebacterium paurometabolum</name>
    <dbReference type="NCBI Taxonomy" id="521096"/>
    <lineage>
        <taxon>Bacteria</taxon>
        <taxon>Bacillati</taxon>
        <taxon>Actinomycetota</taxon>
        <taxon>Actinomycetes</taxon>
        <taxon>Mycobacteriales</taxon>
        <taxon>Tsukamurellaceae</taxon>
        <taxon>Tsukamurella</taxon>
    </lineage>
</organism>
<dbReference type="EMBL" id="CP001966">
    <property type="protein sequence ID" value="ADG79528.1"/>
    <property type="molecule type" value="Genomic_DNA"/>
</dbReference>
<gene>
    <name evidence="4" type="ordered locus">Tpau_2930</name>
</gene>
<dbReference type="InterPro" id="IPR050109">
    <property type="entry name" value="HTH-type_TetR-like_transc_reg"/>
</dbReference>
<keyword evidence="5" id="KW-1185">Reference proteome</keyword>
<protein>
    <submittedName>
        <fullName evidence="4">Transcriptional regulator, TetR family</fullName>
    </submittedName>
</protein>
<dbReference type="PANTHER" id="PTHR30055:SF200">
    <property type="entry name" value="HTH-TYPE TRANSCRIPTIONAL REPRESSOR BDCR"/>
    <property type="match status" value="1"/>
</dbReference>
<evidence type="ECO:0000256" key="2">
    <source>
        <dbReference type="PROSITE-ProRule" id="PRU00335"/>
    </source>
</evidence>
<dbReference type="Pfam" id="PF00440">
    <property type="entry name" value="TetR_N"/>
    <property type="match status" value="1"/>
</dbReference>
<evidence type="ECO:0000313" key="5">
    <source>
        <dbReference type="Proteomes" id="UP000001213"/>
    </source>
</evidence>
<reference evidence="4 5" key="2">
    <citation type="journal article" date="2011" name="Stand. Genomic Sci.">
        <title>Complete genome sequence of Tsukamurella paurometabola type strain (no. 33).</title>
        <authorList>
            <person name="Munk A.C."/>
            <person name="Lapidus A."/>
            <person name="Lucas S."/>
            <person name="Nolan M."/>
            <person name="Tice H."/>
            <person name="Cheng J.F."/>
            <person name="Del Rio T.G."/>
            <person name="Goodwin L."/>
            <person name="Pitluck S."/>
            <person name="Liolios K."/>
            <person name="Huntemann M."/>
            <person name="Ivanova N."/>
            <person name="Mavromatis K."/>
            <person name="Mikhailova N."/>
            <person name="Pati A."/>
            <person name="Chen A."/>
            <person name="Palaniappan K."/>
            <person name="Tapia R."/>
            <person name="Han C."/>
            <person name="Land M."/>
            <person name="Hauser L."/>
            <person name="Chang Y.J."/>
            <person name="Jeffries C.D."/>
            <person name="Brettin T."/>
            <person name="Yasawong M."/>
            <person name="Brambilla E.M."/>
            <person name="Rohde M."/>
            <person name="Sikorski J."/>
            <person name="Goker M."/>
            <person name="Detter J.C."/>
            <person name="Woyke T."/>
            <person name="Bristow J."/>
            <person name="Eisen J.A."/>
            <person name="Markowitz V."/>
            <person name="Hugenholtz P."/>
            <person name="Kyrpides N.C."/>
            <person name="Klenk H.P."/>
        </authorList>
    </citation>
    <scope>NUCLEOTIDE SEQUENCE [LARGE SCALE GENOMIC DNA]</scope>
    <source>
        <strain evidence="5">ATCC 8368 / DSM 20162 / CCUG 35730 / CIP 100753 / JCM 10117 / KCTC 9821 / NBRC 16120 / NCIMB 702349 / NCTC 13040</strain>
    </source>
</reference>
<evidence type="ECO:0000259" key="3">
    <source>
        <dbReference type="PROSITE" id="PS50977"/>
    </source>
</evidence>
<dbReference type="HOGENOM" id="CLU_069356_23_2_11"/>
<dbReference type="InterPro" id="IPR009057">
    <property type="entry name" value="Homeodomain-like_sf"/>
</dbReference>
<dbReference type="GO" id="GO:0000976">
    <property type="term" value="F:transcription cis-regulatory region binding"/>
    <property type="evidence" value="ECO:0007669"/>
    <property type="project" value="TreeGrafter"/>
</dbReference>
<dbReference type="PROSITE" id="PS50977">
    <property type="entry name" value="HTH_TETR_2"/>
    <property type="match status" value="1"/>
</dbReference>
<reference evidence="5" key="1">
    <citation type="submission" date="2010-03" db="EMBL/GenBank/DDBJ databases">
        <title>The complete chromosome of Tsukamurella paurometabola DSM 20162.</title>
        <authorList>
            <consortium name="US DOE Joint Genome Institute (JGI-PGF)"/>
            <person name="Lucas S."/>
            <person name="Copeland A."/>
            <person name="Lapidus A."/>
            <person name="Glavina del Rio T."/>
            <person name="Dalin E."/>
            <person name="Tice H."/>
            <person name="Bruce D."/>
            <person name="Goodwin L."/>
            <person name="Pitluck S."/>
            <person name="Kyrpides N."/>
            <person name="Mavromatis K."/>
            <person name="Ivanova N."/>
            <person name="Mikhailova N."/>
            <person name="Munk A.C."/>
            <person name="Brettin T."/>
            <person name="Detter J.C."/>
            <person name="Tapia R."/>
            <person name="Han C."/>
            <person name="Larimer F."/>
            <person name="Land M."/>
            <person name="Hauser L."/>
            <person name="Markowitz V."/>
            <person name="Cheng J.-F."/>
            <person name="Hugenholtz P."/>
            <person name="Woyke T."/>
            <person name="Wu D."/>
            <person name="Jando M."/>
            <person name="Brambilla E."/>
            <person name="Klenk H.-P."/>
            <person name="Eisen J.A."/>
        </authorList>
    </citation>
    <scope>NUCLEOTIDE SEQUENCE [LARGE SCALE GENOMIC DNA]</scope>
    <source>
        <strain evidence="5">ATCC 8368 / DSM 20162 / CCUG 35730 / CIP 100753 / JCM 10117 / KCTC 9821 / NBRC 16120 / NCIMB 702349 / NCTC 13040</strain>
    </source>
</reference>
<feature type="DNA-binding region" description="H-T-H motif" evidence="2">
    <location>
        <begin position="27"/>
        <end position="46"/>
    </location>
</feature>
<proteinExistence type="predicted"/>
<name>D5UU25_TSUPD</name>
<dbReference type="InterPro" id="IPR001647">
    <property type="entry name" value="HTH_TetR"/>
</dbReference>
<dbReference type="KEGG" id="tpr:Tpau_2930"/>
<dbReference type="RefSeq" id="WP_013127541.1">
    <property type="nucleotide sequence ID" value="NC_014158.1"/>
</dbReference>
<dbReference type="AlphaFoldDB" id="D5UU25"/>
<dbReference type="SUPFAM" id="SSF46689">
    <property type="entry name" value="Homeodomain-like"/>
    <property type="match status" value="1"/>
</dbReference>
<accession>D5UU25</accession>
<dbReference type="SUPFAM" id="SSF48498">
    <property type="entry name" value="Tetracyclin repressor-like, C-terminal domain"/>
    <property type="match status" value="1"/>
</dbReference>
<dbReference type="Proteomes" id="UP000001213">
    <property type="component" value="Chromosome"/>
</dbReference>
<keyword evidence="1 2" id="KW-0238">DNA-binding</keyword>
<dbReference type="Gene3D" id="1.10.357.10">
    <property type="entry name" value="Tetracycline Repressor, domain 2"/>
    <property type="match status" value="1"/>
</dbReference>
<dbReference type="PRINTS" id="PR00455">
    <property type="entry name" value="HTHTETR"/>
</dbReference>
<dbReference type="InterPro" id="IPR036271">
    <property type="entry name" value="Tet_transcr_reg_TetR-rel_C_sf"/>
</dbReference>
<evidence type="ECO:0000313" key="4">
    <source>
        <dbReference type="EMBL" id="ADG79528.1"/>
    </source>
</evidence>
<feature type="domain" description="HTH tetR-type" evidence="3">
    <location>
        <begin position="4"/>
        <end position="64"/>
    </location>
</feature>